<dbReference type="SUPFAM" id="SSF160904">
    <property type="entry name" value="Jann2411-like"/>
    <property type="match status" value="1"/>
</dbReference>
<comment type="caution">
    <text evidence="3">The sequence shown here is derived from an EMBL/GenBank/DDBJ whole genome shotgun (WGS) entry which is preliminary data.</text>
</comment>
<dbReference type="Pfam" id="PF07336">
    <property type="entry name" value="ABATE"/>
    <property type="match status" value="1"/>
</dbReference>
<dbReference type="EMBL" id="JAGSXH010000076">
    <property type="protein sequence ID" value="MBS2965274.1"/>
    <property type="molecule type" value="Genomic_DNA"/>
</dbReference>
<dbReference type="InterPro" id="IPR021005">
    <property type="entry name" value="Znf_CGNR"/>
</dbReference>
<feature type="compositionally biased region" description="Gly residues" evidence="1">
    <location>
        <begin position="257"/>
        <end position="267"/>
    </location>
</feature>
<dbReference type="InterPro" id="IPR010852">
    <property type="entry name" value="ABATE"/>
</dbReference>
<protein>
    <submittedName>
        <fullName evidence="3">CGNR zinc finger domain-containing protein</fullName>
    </submittedName>
</protein>
<evidence type="ECO:0000256" key="1">
    <source>
        <dbReference type="SAM" id="MobiDB-lite"/>
    </source>
</evidence>
<dbReference type="Pfam" id="PF11706">
    <property type="entry name" value="zf-CGNR"/>
    <property type="match status" value="1"/>
</dbReference>
<reference evidence="3" key="1">
    <citation type="submission" date="2021-04" db="EMBL/GenBank/DDBJ databases">
        <title>Genome based classification of Actinospica acidithermotolerans sp. nov., an actinobacterium isolated from an Indonesian hot spring.</title>
        <authorList>
            <person name="Kusuma A.B."/>
            <person name="Putra K.E."/>
            <person name="Nafisah S."/>
            <person name="Loh J."/>
            <person name="Nouioui I."/>
            <person name="Goodfellow M."/>
        </authorList>
    </citation>
    <scope>NUCLEOTIDE SEQUENCE</scope>
    <source>
        <strain evidence="3">DSM 45618</strain>
    </source>
</reference>
<dbReference type="PANTHER" id="PTHR35525">
    <property type="entry name" value="BLL6575 PROTEIN"/>
    <property type="match status" value="1"/>
</dbReference>
<gene>
    <name evidence="3" type="ORF">KGA66_19650</name>
</gene>
<dbReference type="Proteomes" id="UP000677913">
    <property type="component" value="Unassembled WGS sequence"/>
</dbReference>
<evidence type="ECO:0000259" key="2">
    <source>
        <dbReference type="Pfam" id="PF11706"/>
    </source>
</evidence>
<dbReference type="Gene3D" id="1.10.3300.10">
    <property type="entry name" value="Jann2411-like domain"/>
    <property type="match status" value="1"/>
</dbReference>
<sequence>MTSQSLGASGGSVPVSPPIPGEELSVALALVNTRLDGPEGRVDLLSDPASARAWLTVHGLVSAGAGECGAADLPLDADAVARLTGLRESIRILFDARLAGGVDSAGGADGVAGFLGVGGGAQAGFPGLAAALDDVNTAFAAAPCVTRLVWDENGPQVTQQRRSGDPLAKVLAALAASAAELLAGPLADRLARCEAHNCIRVFIRTHAARHVCSTRCGDRVRAARHYARKRERERDQERARERKQGTVRREHLTTGTDSGGSDGRAGP</sequence>
<feature type="region of interest" description="Disordered" evidence="1">
    <location>
        <begin position="226"/>
        <end position="267"/>
    </location>
</feature>
<feature type="compositionally biased region" description="Basic and acidic residues" evidence="1">
    <location>
        <begin position="230"/>
        <end position="252"/>
    </location>
</feature>
<accession>A0A8J8BG16</accession>
<dbReference type="PANTHER" id="PTHR35525:SF3">
    <property type="entry name" value="BLL6575 PROTEIN"/>
    <property type="match status" value="1"/>
</dbReference>
<organism evidence="3 4">
    <name type="scientific">Actinocrinis puniceicyclus</name>
    <dbReference type="NCBI Taxonomy" id="977794"/>
    <lineage>
        <taxon>Bacteria</taxon>
        <taxon>Bacillati</taxon>
        <taxon>Actinomycetota</taxon>
        <taxon>Actinomycetes</taxon>
        <taxon>Catenulisporales</taxon>
        <taxon>Actinospicaceae</taxon>
        <taxon>Actinocrinis</taxon>
    </lineage>
</organism>
<evidence type="ECO:0000313" key="4">
    <source>
        <dbReference type="Proteomes" id="UP000677913"/>
    </source>
</evidence>
<keyword evidence="4" id="KW-1185">Reference proteome</keyword>
<dbReference type="RefSeq" id="WP_211469633.1">
    <property type="nucleotide sequence ID" value="NZ_JAGSXH010000076.1"/>
</dbReference>
<proteinExistence type="predicted"/>
<feature type="domain" description="Zinc finger CGNR" evidence="2">
    <location>
        <begin position="189"/>
        <end position="229"/>
    </location>
</feature>
<name>A0A8J8BG16_9ACTN</name>
<dbReference type="AlphaFoldDB" id="A0A8J8BG16"/>
<dbReference type="InterPro" id="IPR023286">
    <property type="entry name" value="ABATE_dom_sf"/>
</dbReference>
<evidence type="ECO:0000313" key="3">
    <source>
        <dbReference type="EMBL" id="MBS2965274.1"/>
    </source>
</evidence>